<dbReference type="Proteomes" id="UP001501777">
    <property type="component" value="Unassembled WGS sequence"/>
</dbReference>
<dbReference type="PIRSF" id="PIRSF002741">
    <property type="entry name" value="MppA"/>
    <property type="match status" value="1"/>
</dbReference>
<dbReference type="PANTHER" id="PTHR30290:SF83">
    <property type="entry name" value="ABC TRANSPORTER SUBSTRATE-BINDING PROTEIN"/>
    <property type="match status" value="1"/>
</dbReference>
<dbReference type="InterPro" id="IPR000914">
    <property type="entry name" value="SBP_5_dom"/>
</dbReference>
<dbReference type="EMBL" id="BAAASG010000017">
    <property type="protein sequence ID" value="GAA2513060.1"/>
    <property type="molecule type" value="Genomic_DNA"/>
</dbReference>
<evidence type="ECO:0000313" key="3">
    <source>
        <dbReference type="EMBL" id="GAA2513060.1"/>
    </source>
</evidence>
<organism evidence="3 4">
    <name type="scientific">Streptomyces longisporus</name>
    <dbReference type="NCBI Taxonomy" id="1948"/>
    <lineage>
        <taxon>Bacteria</taxon>
        <taxon>Bacillati</taxon>
        <taxon>Actinomycetota</taxon>
        <taxon>Actinomycetes</taxon>
        <taxon>Kitasatosporales</taxon>
        <taxon>Streptomycetaceae</taxon>
        <taxon>Streptomyces</taxon>
    </lineage>
</organism>
<name>A0ABP6A9K2_STRLO</name>
<dbReference type="InterPro" id="IPR039424">
    <property type="entry name" value="SBP_5"/>
</dbReference>
<proteinExistence type="predicted"/>
<dbReference type="PANTHER" id="PTHR30290">
    <property type="entry name" value="PERIPLASMIC BINDING COMPONENT OF ABC TRANSPORTER"/>
    <property type="match status" value="1"/>
</dbReference>
<evidence type="ECO:0000313" key="4">
    <source>
        <dbReference type="Proteomes" id="UP001501777"/>
    </source>
</evidence>
<dbReference type="CDD" id="cd08506">
    <property type="entry name" value="PBP2_clavulanate_OppA2"/>
    <property type="match status" value="1"/>
</dbReference>
<reference evidence="4" key="1">
    <citation type="journal article" date="2019" name="Int. J. Syst. Evol. Microbiol.">
        <title>The Global Catalogue of Microorganisms (GCM) 10K type strain sequencing project: providing services to taxonomists for standard genome sequencing and annotation.</title>
        <authorList>
            <consortium name="The Broad Institute Genomics Platform"/>
            <consortium name="The Broad Institute Genome Sequencing Center for Infectious Disease"/>
            <person name="Wu L."/>
            <person name="Ma J."/>
        </authorList>
    </citation>
    <scope>NUCLEOTIDE SEQUENCE [LARGE SCALE GENOMIC DNA]</scope>
    <source>
        <strain evidence="4">JCM 4395</strain>
    </source>
</reference>
<dbReference type="Pfam" id="PF00496">
    <property type="entry name" value="SBP_bac_5"/>
    <property type="match status" value="1"/>
</dbReference>
<evidence type="ECO:0000256" key="1">
    <source>
        <dbReference type="SAM" id="SignalP"/>
    </source>
</evidence>
<dbReference type="RefSeq" id="WP_344404977.1">
    <property type="nucleotide sequence ID" value="NZ_BAAASG010000017.1"/>
</dbReference>
<gene>
    <name evidence="3" type="ORF">GCM10010276_70910</name>
</gene>
<dbReference type="PROSITE" id="PS51257">
    <property type="entry name" value="PROKAR_LIPOPROTEIN"/>
    <property type="match status" value="1"/>
</dbReference>
<keyword evidence="1" id="KW-0732">Signal</keyword>
<feature type="signal peptide" evidence="1">
    <location>
        <begin position="1"/>
        <end position="27"/>
    </location>
</feature>
<dbReference type="InterPro" id="IPR030678">
    <property type="entry name" value="Peptide/Ni-bd"/>
</dbReference>
<dbReference type="Gene3D" id="3.40.190.10">
    <property type="entry name" value="Periplasmic binding protein-like II"/>
    <property type="match status" value="1"/>
</dbReference>
<feature type="chain" id="PRO_5045359970" evidence="1">
    <location>
        <begin position="28"/>
        <end position="596"/>
    </location>
</feature>
<evidence type="ECO:0000259" key="2">
    <source>
        <dbReference type="Pfam" id="PF00496"/>
    </source>
</evidence>
<sequence>MTTQRTSGRRKQALAAAAAVAGMLTMAACGGGSDSGGSKTGAAGFDAANNKVAQADQVKKGGTLKFVTPQDADSWDTTRGYYGFMWDFARYYSRQLLTYKTEPGAAGAEVTPDLATDAGQVSSDGKTYTFHLRDGITWEDGKPITSQDIKYGIERVWAQDVLSGGPIYLQQMLDPNNTYKGPYKDTSKDKLGLKAIDTPDAKTIVFHLPKANSDFKQVLAMVSASPVRQDMDTKSKYGLKPFSSGPYKFQSYSPGKSLVLVRNTEWKASSDPVRKAYPDKITLDISTNQSDMDQRLINGDYDIDASQTGLGPQGRTIALKQHKDNLDNPVSGFIRYAVFPQSVKPFDNIDCRKAVIYAADHVSLQTARGGPIAGGDIGTNMLPPSIPGGEGQKYDPYKIAGANKNGNVALAKQALKACGQPNGFKTTIAVRNNKTQEVATATSLQAALKQVGIQADIYQYDGSQSAGIIGSPSNVAKKKLGIIIMGWGPDFPTVQGYGIPLWSSHYILQSGNNNYALIKDKTIDGLFDQYNGELNEAKKTQIATEINHKVSEGAYYLPFTFERLLNWRSSRIGNVYTTNAYSGYYDFVNIGLKSSK</sequence>
<accession>A0ABP6A9K2</accession>
<protein>
    <submittedName>
        <fullName evidence="3">ABC transporter substrate-binding protein</fullName>
    </submittedName>
</protein>
<comment type="caution">
    <text evidence="3">The sequence shown here is derived from an EMBL/GenBank/DDBJ whole genome shotgun (WGS) entry which is preliminary data.</text>
</comment>
<dbReference type="Gene3D" id="3.10.105.10">
    <property type="entry name" value="Dipeptide-binding Protein, Domain 3"/>
    <property type="match status" value="1"/>
</dbReference>
<dbReference type="SUPFAM" id="SSF53850">
    <property type="entry name" value="Periplasmic binding protein-like II"/>
    <property type="match status" value="1"/>
</dbReference>
<feature type="domain" description="Solute-binding protein family 5" evidence="2">
    <location>
        <begin position="109"/>
        <end position="504"/>
    </location>
</feature>
<keyword evidence="4" id="KW-1185">Reference proteome</keyword>